<evidence type="ECO:0000256" key="1">
    <source>
        <dbReference type="SAM" id="Phobius"/>
    </source>
</evidence>
<gene>
    <name evidence="2" type="ORF">SI7747_09011650</name>
</gene>
<reference evidence="2 3" key="1">
    <citation type="submission" date="2019-12" db="EMBL/GenBank/DDBJ databases">
        <authorList>
            <person name="Scholz U."/>
            <person name="Mascher M."/>
            <person name="Fiebig A."/>
        </authorList>
    </citation>
    <scope>NUCLEOTIDE SEQUENCE</scope>
</reference>
<dbReference type="EMBL" id="CACRZD030000009">
    <property type="protein sequence ID" value="CAA6665261.1"/>
    <property type="molecule type" value="Genomic_DNA"/>
</dbReference>
<name>A0A7I8J586_SPIIN</name>
<organism evidence="2">
    <name type="scientific">Spirodela intermedia</name>
    <name type="common">Intermediate duckweed</name>
    <dbReference type="NCBI Taxonomy" id="51605"/>
    <lineage>
        <taxon>Eukaryota</taxon>
        <taxon>Viridiplantae</taxon>
        <taxon>Streptophyta</taxon>
        <taxon>Embryophyta</taxon>
        <taxon>Tracheophyta</taxon>
        <taxon>Spermatophyta</taxon>
        <taxon>Magnoliopsida</taxon>
        <taxon>Liliopsida</taxon>
        <taxon>Araceae</taxon>
        <taxon>Lemnoideae</taxon>
        <taxon>Spirodela</taxon>
    </lineage>
</organism>
<sequence length="39" mass="4750">MAIKIYLYPKISFMIFFFKFSINLYTSYIYLDILSAKKN</sequence>
<keyword evidence="1" id="KW-0472">Membrane</keyword>
<keyword evidence="3" id="KW-1185">Reference proteome</keyword>
<keyword evidence="1" id="KW-0812">Transmembrane</keyword>
<dbReference type="Proteomes" id="UP001189122">
    <property type="component" value="Unassembled WGS sequence"/>
</dbReference>
<evidence type="ECO:0000313" key="3">
    <source>
        <dbReference type="Proteomes" id="UP001189122"/>
    </source>
</evidence>
<feature type="transmembrane region" description="Helical" evidence="1">
    <location>
        <begin position="12"/>
        <end position="31"/>
    </location>
</feature>
<keyword evidence="1" id="KW-1133">Transmembrane helix</keyword>
<dbReference type="EMBL" id="LR743596">
    <property type="protein sequence ID" value="CAA2625929.1"/>
    <property type="molecule type" value="Genomic_DNA"/>
</dbReference>
<evidence type="ECO:0000313" key="2">
    <source>
        <dbReference type="EMBL" id="CAA2625929.1"/>
    </source>
</evidence>
<protein>
    <submittedName>
        <fullName evidence="2">Uncharacterized protein</fullName>
    </submittedName>
</protein>
<dbReference type="AlphaFoldDB" id="A0A7I8J586"/>
<accession>A0A7I8J586</accession>
<proteinExistence type="predicted"/>